<accession>A0ABN1PJB7</accession>
<dbReference type="EMBL" id="BAAAHQ010000015">
    <property type="protein sequence ID" value="GAA0929062.1"/>
    <property type="molecule type" value="Genomic_DNA"/>
</dbReference>
<dbReference type="Proteomes" id="UP001501578">
    <property type="component" value="Unassembled WGS sequence"/>
</dbReference>
<evidence type="ECO:0000313" key="2">
    <source>
        <dbReference type="EMBL" id="GAA0929062.1"/>
    </source>
</evidence>
<reference evidence="2 3" key="1">
    <citation type="journal article" date="2019" name="Int. J. Syst. Evol. Microbiol.">
        <title>The Global Catalogue of Microorganisms (GCM) 10K type strain sequencing project: providing services to taxonomists for standard genome sequencing and annotation.</title>
        <authorList>
            <consortium name="The Broad Institute Genomics Platform"/>
            <consortium name="The Broad Institute Genome Sequencing Center for Infectious Disease"/>
            <person name="Wu L."/>
            <person name="Ma J."/>
        </authorList>
    </citation>
    <scope>NUCLEOTIDE SEQUENCE [LARGE SCALE GENOMIC DNA]</scope>
    <source>
        <strain evidence="2 3">JCM 11136</strain>
    </source>
</reference>
<keyword evidence="3" id="KW-1185">Reference proteome</keyword>
<organism evidence="2 3">
    <name type="scientific">Nonomuraea longicatena</name>
    <dbReference type="NCBI Taxonomy" id="83682"/>
    <lineage>
        <taxon>Bacteria</taxon>
        <taxon>Bacillati</taxon>
        <taxon>Actinomycetota</taxon>
        <taxon>Actinomycetes</taxon>
        <taxon>Streptosporangiales</taxon>
        <taxon>Streptosporangiaceae</taxon>
        <taxon>Nonomuraea</taxon>
    </lineage>
</organism>
<sequence>MRAIVFAGALAVSAVVLTGCRLESLGGPTEESVVSYDVGDKVSALEVYAGSGDIVVTGSDRSGIRVTETMQWRNRKPEARHQVNGEWLRLDYECPHGTCSVSYRVEVPKGTQVKPETGSGDITLRGLTGRIEVTAGSGEVEASGLGAGETTAETGSGNMEFKYGAVPGDVDLRTGSGNISVTVPDASYDITTDTGSGDTRVDVAQDPAAPSKIAVETGSGNIRVLPG</sequence>
<evidence type="ECO:0000259" key="1">
    <source>
        <dbReference type="Pfam" id="PF13349"/>
    </source>
</evidence>
<comment type="caution">
    <text evidence="2">The sequence shown here is derived from an EMBL/GenBank/DDBJ whole genome shotgun (WGS) entry which is preliminary data.</text>
</comment>
<dbReference type="PROSITE" id="PS51257">
    <property type="entry name" value="PROKAR_LIPOPROTEIN"/>
    <property type="match status" value="1"/>
</dbReference>
<protein>
    <recommendedName>
        <fullName evidence="1">DUF4097 domain-containing protein</fullName>
    </recommendedName>
</protein>
<dbReference type="Gene3D" id="2.160.20.120">
    <property type="match status" value="1"/>
</dbReference>
<name>A0ABN1PJB7_9ACTN</name>
<proteinExistence type="predicted"/>
<feature type="domain" description="DUF4097" evidence="1">
    <location>
        <begin position="44"/>
        <end position="223"/>
    </location>
</feature>
<gene>
    <name evidence="2" type="ORF">GCM10009560_32630</name>
</gene>
<evidence type="ECO:0000313" key="3">
    <source>
        <dbReference type="Proteomes" id="UP001501578"/>
    </source>
</evidence>
<dbReference type="Pfam" id="PF13349">
    <property type="entry name" value="DUF4097"/>
    <property type="match status" value="1"/>
</dbReference>
<dbReference type="RefSeq" id="WP_343950707.1">
    <property type="nucleotide sequence ID" value="NZ_BAAAHQ010000015.1"/>
</dbReference>
<dbReference type="InterPro" id="IPR025164">
    <property type="entry name" value="Toastrack_DUF4097"/>
</dbReference>